<keyword evidence="1" id="KW-0479">Metal-binding</keyword>
<dbReference type="InterPro" id="IPR029068">
    <property type="entry name" value="Glyas_Bleomycin-R_OHBP_Dase"/>
</dbReference>
<dbReference type="CDD" id="cd08361">
    <property type="entry name" value="PpCmtC_N"/>
    <property type="match status" value="1"/>
</dbReference>
<dbReference type="PANTHER" id="PTHR43048">
    <property type="entry name" value="METHYLMALONYL-COA EPIMERASE"/>
    <property type="match status" value="1"/>
</dbReference>
<dbReference type="PROSITE" id="PS51819">
    <property type="entry name" value="VOC"/>
    <property type="match status" value="2"/>
</dbReference>
<dbReference type="Proteomes" id="UP000004980">
    <property type="component" value="Unassembled WGS sequence"/>
</dbReference>
<protein>
    <submittedName>
        <fullName evidence="3">Glyoxalase/bleomycin resistance protein/dioxygenase superfamily protein 8</fullName>
    </submittedName>
</protein>
<dbReference type="Pfam" id="PF00903">
    <property type="entry name" value="Glyoxalase"/>
    <property type="match status" value="2"/>
</dbReference>
<comment type="caution">
    <text evidence="3">The sequence shown here is derived from an EMBL/GenBank/DDBJ whole genome shotgun (WGS) entry which is preliminary data.</text>
</comment>
<dbReference type="EMBL" id="AKAU01000091">
    <property type="protein sequence ID" value="EIM99943.1"/>
    <property type="molecule type" value="Genomic_DNA"/>
</dbReference>
<dbReference type="RefSeq" id="WP_007582717.1">
    <property type="nucleotide sequence ID" value="NZ_CADFGJ010000018.1"/>
</dbReference>
<dbReference type="InterPro" id="IPR037523">
    <property type="entry name" value="VOC_core"/>
</dbReference>
<dbReference type="InterPro" id="IPR051785">
    <property type="entry name" value="MMCE/EMCE_epimerase"/>
</dbReference>
<organism evidence="3 4">
    <name type="scientific">Paraburkholderia hospita</name>
    <dbReference type="NCBI Taxonomy" id="169430"/>
    <lineage>
        <taxon>Bacteria</taxon>
        <taxon>Pseudomonadati</taxon>
        <taxon>Pseudomonadota</taxon>
        <taxon>Betaproteobacteria</taxon>
        <taxon>Burkholderiales</taxon>
        <taxon>Burkholderiaceae</taxon>
        <taxon>Paraburkholderia</taxon>
    </lineage>
</organism>
<dbReference type="InterPro" id="IPR004360">
    <property type="entry name" value="Glyas_Fos-R_dOase_dom"/>
</dbReference>
<evidence type="ECO:0000256" key="1">
    <source>
        <dbReference type="ARBA" id="ARBA00022723"/>
    </source>
</evidence>
<reference evidence="3 4" key="1">
    <citation type="journal article" date="2012" name="J. Bacteriol.">
        <title>Draft Genome Sequence of the Soil Bacterium Burkholderia terrae Strain BS001, Which Interacts with Fungal Surface Structures.</title>
        <authorList>
            <person name="Nazir R."/>
            <person name="Hansen M.A."/>
            <person name="Sorensen S."/>
            <person name="van Elsas J.D."/>
        </authorList>
    </citation>
    <scope>NUCLEOTIDE SEQUENCE [LARGE SCALE GENOMIC DNA]</scope>
    <source>
        <strain evidence="3 4">BS001</strain>
    </source>
</reference>
<accession>A0ABN0FME2</accession>
<gene>
    <name evidence="3" type="ORF">WQE_16479</name>
</gene>
<name>A0ABN0FME2_9BURK</name>
<proteinExistence type="predicted"/>
<evidence type="ECO:0000313" key="3">
    <source>
        <dbReference type="EMBL" id="EIM99943.1"/>
    </source>
</evidence>
<keyword evidence="4" id="KW-1185">Reference proteome</keyword>
<evidence type="ECO:0000313" key="4">
    <source>
        <dbReference type="Proteomes" id="UP000004980"/>
    </source>
</evidence>
<sequence>MSKPTKGDIVIELKDVSYVRLGTRDLESATRYATEVLGLQIARRGEKNVYLRSDDRDHTLVFSEGDPTRQVSGFEVPTPEALDHAAKVLDDARIAFTRGSAAEAEQRCVRDFISFEDPSGNHIDLVVSPHHRGQRYYGTRDAGITGFSHIGLCTTDAKRDEKFWTEVLGARVSDRIGDAALLRIDPVHHKVALLPSPHAGVQHINHQVESIDDIMRAWYILKEKNIRIRFGPGRHPTSGAMFLYFEGPDGMVYEYSSGVRVFSEEEHLTHLPRQFPFEPSSFCMWGSKPEVLEFGS</sequence>
<feature type="domain" description="VOC" evidence="2">
    <location>
        <begin position="15"/>
        <end position="128"/>
    </location>
</feature>
<dbReference type="Gene3D" id="3.10.180.10">
    <property type="entry name" value="2,3-Dihydroxybiphenyl 1,2-Dioxygenase, domain 1"/>
    <property type="match status" value="2"/>
</dbReference>
<dbReference type="SUPFAM" id="SSF54593">
    <property type="entry name" value="Glyoxalase/Bleomycin resistance protein/Dihydroxybiphenyl dioxygenase"/>
    <property type="match status" value="1"/>
</dbReference>
<feature type="domain" description="VOC" evidence="2">
    <location>
        <begin position="146"/>
        <end position="258"/>
    </location>
</feature>
<dbReference type="PANTHER" id="PTHR43048:SF3">
    <property type="entry name" value="METHYLMALONYL-COA EPIMERASE, MITOCHONDRIAL"/>
    <property type="match status" value="1"/>
</dbReference>
<evidence type="ECO:0000259" key="2">
    <source>
        <dbReference type="PROSITE" id="PS51819"/>
    </source>
</evidence>